<evidence type="ECO:0000313" key="3">
    <source>
        <dbReference type="Proteomes" id="UP000001055"/>
    </source>
</evidence>
<dbReference type="KEGG" id="pno:SNOG_07876"/>
<reference evidence="3" key="1">
    <citation type="journal article" date="2007" name="Plant Cell">
        <title>Dothideomycete-plant interactions illuminated by genome sequencing and EST analysis of the wheat pathogen Stagonospora nodorum.</title>
        <authorList>
            <person name="Hane J.K."/>
            <person name="Lowe R.G."/>
            <person name="Solomon P.S."/>
            <person name="Tan K.C."/>
            <person name="Schoch C.L."/>
            <person name="Spatafora J.W."/>
            <person name="Crous P.W."/>
            <person name="Kodira C."/>
            <person name="Birren B.W."/>
            <person name="Galagan J.E."/>
            <person name="Torriani S.F."/>
            <person name="McDonald B.A."/>
            <person name="Oliver R.P."/>
        </authorList>
    </citation>
    <scope>NUCLEOTIDE SEQUENCE [LARGE SCALE GENOMIC DNA]</scope>
    <source>
        <strain evidence="3">SN15 / ATCC MYA-4574 / FGSC 10173</strain>
    </source>
</reference>
<proteinExistence type="predicted"/>
<protein>
    <submittedName>
        <fullName evidence="2">Uncharacterized protein</fullName>
    </submittedName>
</protein>
<evidence type="ECO:0000313" key="2">
    <source>
        <dbReference type="EMBL" id="EAT84152.1"/>
    </source>
</evidence>
<name>Q0UK38_PHANO</name>
<dbReference type="GeneID" id="5975099"/>
<feature type="compositionally biased region" description="Basic and acidic residues" evidence="1">
    <location>
        <begin position="47"/>
        <end position="58"/>
    </location>
</feature>
<dbReference type="HOGENOM" id="CLU_2979847_0_0_1"/>
<dbReference type="RefSeq" id="XP_001798203.1">
    <property type="nucleotide sequence ID" value="XM_001798151.1"/>
</dbReference>
<gene>
    <name evidence="2" type="ORF">SNOG_07876</name>
</gene>
<dbReference type="AlphaFoldDB" id="Q0UK38"/>
<feature type="compositionally biased region" description="Polar residues" evidence="1">
    <location>
        <begin position="37"/>
        <end position="46"/>
    </location>
</feature>
<dbReference type="Proteomes" id="UP000001055">
    <property type="component" value="Unassembled WGS sequence"/>
</dbReference>
<dbReference type="EMBL" id="CH445336">
    <property type="protein sequence ID" value="EAT84152.1"/>
    <property type="molecule type" value="Genomic_DNA"/>
</dbReference>
<feature type="region of interest" description="Disordered" evidence="1">
    <location>
        <begin position="37"/>
        <end position="58"/>
    </location>
</feature>
<evidence type="ECO:0000256" key="1">
    <source>
        <dbReference type="SAM" id="MobiDB-lite"/>
    </source>
</evidence>
<dbReference type="InParanoid" id="Q0UK38"/>
<sequence length="58" mass="6605">MGTLVTSSPWSAASMFRPLPRRLTKFRRLHRLGNILIQRQSGPTTESAREMIGEQKAH</sequence>
<accession>Q0UK38</accession>
<organism evidence="2 3">
    <name type="scientific">Phaeosphaeria nodorum (strain SN15 / ATCC MYA-4574 / FGSC 10173)</name>
    <name type="common">Glume blotch fungus</name>
    <name type="synonym">Parastagonospora nodorum</name>
    <dbReference type="NCBI Taxonomy" id="321614"/>
    <lineage>
        <taxon>Eukaryota</taxon>
        <taxon>Fungi</taxon>
        <taxon>Dikarya</taxon>
        <taxon>Ascomycota</taxon>
        <taxon>Pezizomycotina</taxon>
        <taxon>Dothideomycetes</taxon>
        <taxon>Pleosporomycetidae</taxon>
        <taxon>Pleosporales</taxon>
        <taxon>Pleosporineae</taxon>
        <taxon>Phaeosphaeriaceae</taxon>
        <taxon>Parastagonospora</taxon>
    </lineage>
</organism>